<dbReference type="InterPro" id="IPR011330">
    <property type="entry name" value="Glyco_hydro/deAcase_b/a-brl"/>
</dbReference>
<sequence length="246" mass="26261">MLSSAFLTIAFAVTALSHPMERQTSGVITSCTVPNTAAITFDDGPYIYSEQIVDTLDANNITATFFVNGNNYGCIYGDTEVQAIKNAYSKGHQISSHTWAHKDLATLTLSEVDDEFTGVDKALESILGVKAAFMRPPFGSYSDTVLQVANAHNQSVIIWDFDSGDSVGESAAQSNAQYDALVESHPNTILTLNHETYDSTATTVLPHAIEVLQGAGYSLVTVAECLGLAPYSSIGEAGTKDATWTC</sequence>
<dbReference type="EMBL" id="JAUEPR010000030">
    <property type="protein sequence ID" value="KAK0473963.1"/>
    <property type="molecule type" value="Genomic_DNA"/>
</dbReference>
<evidence type="ECO:0000256" key="8">
    <source>
        <dbReference type="ARBA" id="ARBA00023136"/>
    </source>
</evidence>
<dbReference type="SUPFAM" id="SSF88713">
    <property type="entry name" value="Glycoside hydrolase/deacetylase"/>
    <property type="match status" value="1"/>
</dbReference>
<dbReference type="GO" id="GO:0005886">
    <property type="term" value="C:plasma membrane"/>
    <property type="evidence" value="ECO:0007669"/>
    <property type="project" value="UniProtKB-SubCell"/>
</dbReference>
<keyword evidence="15" id="KW-1185">Reference proteome</keyword>
<dbReference type="Proteomes" id="UP001175227">
    <property type="component" value="Unassembled WGS sequence"/>
</dbReference>
<dbReference type="Pfam" id="PF01522">
    <property type="entry name" value="Polysacc_deac_1"/>
    <property type="match status" value="1"/>
</dbReference>
<accession>A0AA39NZ06</accession>
<dbReference type="GO" id="GO:0098552">
    <property type="term" value="C:side of membrane"/>
    <property type="evidence" value="ECO:0007669"/>
    <property type="project" value="UniProtKB-KW"/>
</dbReference>
<feature type="domain" description="NodB homology" evidence="13">
    <location>
        <begin position="35"/>
        <end position="220"/>
    </location>
</feature>
<dbReference type="PROSITE" id="PS51677">
    <property type="entry name" value="NODB"/>
    <property type="match status" value="1"/>
</dbReference>
<evidence type="ECO:0000256" key="1">
    <source>
        <dbReference type="ARBA" id="ARBA00001941"/>
    </source>
</evidence>
<keyword evidence="8" id="KW-0472">Membrane</keyword>
<dbReference type="Gene3D" id="3.20.20.370">
    <property type="entry name" value="Glycoside hydrolase/deacetylase"/>
    <property type="match status" value="1"/>
</dbReference>
<organism evidence="14 15">
    <name type="scientific">Armillaria novae-zelandiae</name>
    <dbReference type="NCBI Taxonomy" id="153914"/>
    <lineage>
        <taxon>Eukaryota</taxon>
        <taxon>Fungi</taxon>
        <taxon>Dikarya</taxon>
        <taxon>Basidiomycota</taxon>
        <taxon>Agaricomycotina</taxon>
        <taxon>Agaricomycetes</taxon>
        <taxon>Agaricomycetidae</taxon>
        <taxon>Agaricales</taxon>
        <taxon>Marasmiineae</taxon>
        <taxon>Physalacriaceae</taxon>
        <taxon>Armillaria</taxon>
    </lineage>
</organism>
<evidence type="ECO:0000256" key="7">
    <source>
        <dbReference type="ARBA" id="ARBA00022801"/>
    </source>
</evidence>
<feature type="chain" id="PRO_5041316452" evidence="12">
    <location>
        <begin position="18"/>
        <end position="246"/>
    </location>
</feature>
<keyword evidence="6 12" id="KW-0732">Signal</keyword>
<evidence type="ECO:0000256" key="4">
    <source>
        <dbReference type="ARBA" id="ARBA00022622"/>
    </source>
</evidence>
<keyword evidence="4" id="KW-0336">GPI-anchor</keyword>
<dbReference type="GO" id="GO:0046872">
    <property type="term" value="F:metal ion binding"/>
    <property type="evidence" value="ECO:0007669"/>
    <property type="project" value="UniProtKB-KW"/>
</dbReference>
<keyword evidence="10" id="KW-0449">Lipoprotein</keyword>
<comment type="subcellular location">
    <subcellularLocation>
        <location evidence="2">Cell membrane</location>
        <topology evidence="2">Lipid-anchor</topology>
        <topology evidence="2">GPI-anchor</topology>
    </subcellularLocation>
</comment>
<dbReference type="InterPro" id="IPR002509">
    <property type="entry name" value="NODB_dom"/>
</dbReference>
<evidence type="ECO:0000256" key="2">
    <source>
        <dbReference type="ARBA" id="ARBA00004609"/>
    </source>
</evidence>
<evidence type="ECO:0000256" key="5">
    <source>
        <dbReference type="ARBA" id="ARBA00022723"/>
    </source>
</evidence>
<keyword evidence="7" id="KW-0378">Hydrolase</keyword>
<dbReference type="PANTHER" id="PTHR46471:SF2">
    <property type="entry name" value="CHITIN DEACETYLASE-RELATED"/>
    <property type="match status" value="1"/>
</dbReference>
<dbReference type="PANTHER" id="PTHR46471">
    <property type="entry name" value="CHITIN DEACETYLASE"/>
    <property type="match status" value="1"/>
</dbReference>
<dbReference type="GO" id="GO:0071555">
    <property type="term" value="P:cell wall organization"/>
    <property type="evidence" value="ECO:0007669"/>
    <property type="project" value="UniProtKB-KW"/>
</dbReference>
<protein>
    <submittedName>
        <fullName evidence="14">Carbohydrate esterase family 4 protein</fullName>
    </submittedName>
</protein>
<evidence type="ECO:0000256" key="3">
    <source>
        <dbReference type="ARBA" id="ARBA00022475"/>
    </source>
</evidence>
<evidence type="ECO:0000256" key="6">
    <source>
        <dbReference type="ARBA" id="ARBA00022729"/>
    </source>
</evidence>
<evidence type="ECO:0000256" key="11">
    <source>
        <dbReference type="ARBA" id="ARBA00023316"/>
    </source>
</evidence>
<keyword evidence="9" id="KW-0119">Carbohydrate metabolism</keyword>
<evidence type="ECO:0000259" key="13">
    <source>
        <dbReference type="PROSITE" id="PS51677"/>
    </source>
</evidence>
<dbReference type="GO" id="GO:0005975">
    <property type="term" value="P:carbohydrate metabolic process"/>
    <property type="evidence" value="ECO:0007669"/>
    <property type="project" value="InterPro"/>
</dbReference>
<evidence type="ECO:0000313" key="14">
    <source>
        <dbReference type="EMBL" id="KAK0473963.1"/>
    </source>
</evidence>
<evidence type="ECO:0000256" key="10">
    <source>
        <dbReference type="ARBA" id="ARBA00023288"/>
    </source>
</evidence>
<keyword evidence="5" id="KW-0479">Metal-binding</keyword>
<evidence type="ECO:0000256" key="12">
    <source>
        <dbReference type="SAM" id="SignalP"/>
    </source>
</evidence>
<dbReference type="GO" id="GO:0016810">
    <property type="term" value="F:hydrolase activity, acting on carbon-nitrogen (but not peptide) bonds"/>
    <property type="evidence" value="ECO:0007669"/>
    <property type="project" value="InterPro"/>
</dbReference>
<evidence type="ECO:0000256" key="9">
    <source>
        <dbReference type="ARBA" id="ARBA00023277"/>
    </source>
</evidence>
<reference evidence="14" key="1">
    <citation type="submission" date="2023-06" db="EMBL/GenBank/DDBJ databases">
        <authorList>
            <consortium name="Lawrence Berkeley National Laboratory"/>
            <person name="Ahrendt S."/>
            <person name="Sahu N."/>
            <person name="Indic B."/>
            <person name="Wong-Bajracharya J."/>
            <person name="Merenyi Z."/>
            <person name="Ke H.-M."/>
            <person name="Monk M."/>
            <person name="Kocsube S."/>
            <person name="Drula E."/>
            <person name="Lipzen A."/>
            <person name="Balint B."/>
            <person name="Henrissat B."/>
            <person name="Andreopoulos B."/>
            <person name="Martin F.M."/>
            <person name="Harder C.B."/>
            <person name="Rigling D."/>
            <person name="Ford K.L."/>
            <person name="Foster G.D."/>
            <person name="Pangilinan J."/>
            <person name="Papanicolaou A."/>
            <person name="Barry K."/>
            <person name="LaButti K."/>
            <person name="Viragh M."/>
            <person name="Koriabine M."/>
            <person name="Yan M."/>
            <person name="Riley R."/>
            <person name="Champramary S."/>
            <person name="Plett K.L."/>
            <person name="Tsai I.J."/>
            <person name="Slot J."/>
            <person name="Sipos G."/>
            <person name="Plett J."/>
            <person name="Nagy L.G."/>
            <person name="Grigoriev I.V."/>
        </authorList>
    </citation>
    <scope>NUCLEOTIDE SEQUENCE</scope>
    <source>
        <strain evidence="14">ICMP 16352</strain>
    </source>
</reference>
<comment type="caution">
    <text evidence="14">The sequence shown here is derived from an EMBL/GenBank/DDBJ whole genome shotgun (WGS) entry which is preliminary data.</text>
</comment>
<keyword evidence="11" id="KW-0961">Cell wall biogenesis/degradation</keyword>
<keyword evidence="4" id="KW-0325">Glycoprotein</keyword>
<name>A0AA39NZ06_9AGAR</name>
<keyword evidence="3" id="KW-1003">Cell membrane</keyword>
<dbReference type="CDD" id="cd10951">
    <property type="entry name" value="CE4_ClCDA_like"/>
    <property type="match status" value="1"/>
</dbReference>
<gene>
    <name evidence="14" type="ORF">IW261DRAFT_1610805</name>
</gene>
<proteinExistence type="predicted"/>
<evidence type="ECO:0000313" key="15">
    <source>
        <dbReference type="Proteomes" id="UP001175227"/>
    </source>
</evidence>
<comment type="cofactor">
    <cofactor evidence="1">
        <name>Co(2+)</name>
        <dbReference type="ChEBI" id="CHEBI:48828"/>
    </cofactor>
</comment>
<feature type="signal peptide" evidence="12">
    <location>
        <begin position="1"/>
        <end position="17"/>
    </location>
</feature>
<dbReference type="AlphaFoldDB" id="A0AA39NZ06"/>